<name>A0A7W4K676_9PROT</name>
<reference evidence="2 3" key="1">
    <citation type="submission" date="2020-04" db="EMBL/GenBank/DDBJ databases">
        <title>Description of novel Gluconacetobacter.</title>
        <authorList>
            <person name="Sombolestani A."/>
        </authorList>
    </citation>
    <scope>NUCLEOTIDE SEQUENCE [LARGE SCALE GENOMIC DNA]</scope>
    <source>
        <strain evidence="2 3">LMG 27802</strain>
    </source>
</reference>
<protein>
    <submittedName>
        <fullName evidence="2">Glycosyltransferase family 4 protein</fullName>
    </submittedName>
</protein>
<organism evidence="2 3">
    <name type="scientific">Gluconacetobacter tumulisoli</name>
    <dbReference type="NCBI Taxonomy" id="1286189"/>
    <lineage>
        <taxon>Bacteria</taxon>
        <taxon>Pseudomonadati</taxon>
        <taxon>Pseudomonadota</taxon>
        <taxon>Alphaproteobacteria</taxon>
        <taxon>Acetobacterales</taxon>
        <taxon>Acetobacteraceae</taxon>
        <taxon>Gluconacetobacter</taxon>
    </lineage>
</organism>
<sequence>MRAESKNYLIFDCTRLFLRTLNNTPTGIDRVEMAYAQHLDTHYRHCTRYLVTLNGYPQIIPTPVMRKFITATQAVWNDAPVAESANAIERLSNFLDVPETVLRDGNRQEGERRGRSAQRKLSAAHILFRSALGQIRPRRIWAFNRGLRRSIYINVSHENLDNVHIARWLERGGVSGSIFMVHDLIPITHPEYVIPGAPKRHIRRLETIARNASCILANSRYTKDVLTTYLTEQNLTIPHARIAPLGVEDVFGRRYEQAAEVPPYFVCVGTVEPRKNHTFLLQVWARLVDEMGQSAPKLVIVGRRGWENENTVDLLERAPNIRSHVIESANLPDPVLSRLIVNSRGTLFPSYVEGYGLPVAESLALGTPAICSNIDVLHEIGGKLIERLDPLDGPAWIEAIKEYTHIQAPRAQLMRTRIAHYRALRWADHMRIFDNAVADLFKAALAA</sequence>
<evidence type="ECO:0000313" key="3">
    <source>
        <dbReference type="Proteomes" id="UP000578030"/>
    </source>
</evidence>
<evidence type="ECO:0000259" key="1">
    <source>
        <dbReference type="Pfam" id="PF00534"/>
    </source>
</evidence>
<dbReference type="CDD" id="cd03809">
    <property type="entry name" value="GT4_MtfB-like"/>
    <property type="match status" value="1"/>
</dbReference>
<dbReference type="Proteomes" id="UP000578030">
    <property type="component" value="Unassembled WGS sequence"/>
</dbReference>
<dbReference type="SUPFAM" id="SSF53756">
    <property type="entry name" value="UDP-Glycosyltransferase/glycogen phosphorylase"/>
    <property type="match status" value="1"/>
</dbReference>
<gene>
    <name evidence="2" type="ORF">HLH28_05980</name>
</gene>
<dbReference type="RefSeq" id="WP_182955927.1">
    <property type="nucleotide sequence ID" value="NZ_JABEQM010000003.1"/>
</dbReference>
<dbReference type="EMBL" id="JABEQM010000003">
    <property type="protein sequence ID" value="MBB2201133.1"/>
    <property type="molecule type" value="Genomic_DNA"/>
</dbReference>
<dbReference type="PANTHER" id="PTHR46401:SF9">
    <property type="entry name" value="MANNOSYLTRANSFERASE A"/>
    <property type="match status" value="1"/>
</dbReference>
<comment type="caution">
    <text evidence="2">The sequence shown here is derived from an EMBL/GenBank/DDBJ whole genome shotgun (WGS) entry which is preliminary data.</text>
</comment>
<dbReference type="InterPro" id="IPR001296">
    <property type="entry name" value="Glyco_trans_1"/>
</dbReference>
<keyword evidence="2" id="KW-0808">Transferase</keyword>
<dbReference type="AlphaFoldDB" id="A0A7W4K676"/>
<dbReference type="Pfam" id="PF00534">
    <property type="entry name" value="Glycos_transf_1"/>
    <property type="match status" value="1"/>
</dbReference>
<feature type="domain" description="Glycosyl transferase family 1" evidence="1">
    <location>
        <begin position="258"/>
        <end position="380"/>
    </location>
</feature>
<dbReference type="PANTHER" id="PTHR46401">
    <property type="entry name" value="GLYCOSYLTRANSFERASE WBBK-RELATED"/>
    <property type="match status" value="1"/>
</dbReference>
<proteinExistence type="predicted"/>
<keyword evidence="3" id="KW-1185">Reference proteome</keyword>
<accession>A0A7W4K676</accession>
<dbReference type="Gene3D" id="3.40.50.2000">
    <property type="entry name" value="Glycogen Phosphorylase B"/>
    <property type="match status" value="1"/>
</dbReference>
<evidence type="ECO:0000313" key="2">
    <source>
        <dbReference type="EMBL" id="MBB2201133.1"/>
    </source>
</evidence>
<dbReference type="GO" id="GO:0016757">
    <property type="term" value="F:glycosyltransferase activity"/>
    <property type="evidence" value="ECO:0007669"/>
    <property type="project" value="InterPro"/>
</dbReference>